<dbReference type="EMBL" id="JAODUO010000005">
    <property type="protein sequence ID" value="KAK2193893.1"/>
    <property type="molecule type" value="Genomic_DNA"/>
</dbReference>
<evidence type="ECO:0000313" key="8">
    <source>
        <dbReference type="Proteomes" id="UP001209878"/>
    </source>
</evidence>
<organism evidence="7 8">
    <name type="scientific">Ridgeia piscesae</name>
    <name type="common">Tubeworm</name>
    <dbReference type="NCBI Taxonomy" id="27915"/>
    <lineage>
        <taxon>Eukaryota</taxon>
        <taxon>Metazoa</taxon>
        <taxon>Spiralia</taxon>
        <taxon>Lophotrochozoa</taxon>
        <taxon>Annelida</taxon>
        <taxon>Polychaeta</taxon>
        <taxon>Sedentaria</taxon>
        <taxon>Canalipalpata</taxon>
        <taxon>Sabellida</taxon>
        <taxon>Siboglinidae</taxon>
        <taxon>Ridgeia</taxon>
    </lineage>
</organism>
<keyword evidence="5" id="KW-1133">Transmembrane helix</keyword>
<evidence type="ECO:0000313" key="7">
    <source>
        <dbReference type="EMBL" id="KAK2193893.1"/>
    </source>
</evidence>
<dbReference type="Gene3D" id="4.10.400.10">
    <property type="entry name" value="Low-density Lipoprotein Receptor"/>
    <property type="match status" value="1"/>
</dbReference>
<dbReference type="SUPFAM" id="SSF49854">
    <property type="entry name" value="Spermadhesin, CUB domain"/>
    <property type="match status" value="4"/>
</dbReference>
<dbReference type="CDD" id="cd00041">
    <property type="entry name" value="CUB"/>
    <property type="match status" value="2"/>
</dbReference>
<dbReference type="PANTHER" id="PTHR24251">
    <property type="entry name" value="OVOCHYMASE-RELATED"/>
    <property type="match status" value="1"/>
</dbReference>
<comment type="caution">
    <text evidence="7">The sequence shown here is derived from an EMBL/GenBank/DDBJ whole genome shotgun (WGS) entry which is preliminary data.</text>
</comment>
<feature type="domain" description="CUB" evidence="6">
    <location>
        <begin position="514"/>
        <end position="637"/>
    </location>
</feature>
<protein>
    <recommendedName>
        <fullName evidence="6">CUB domain-containing protein</fullName>
    </recommendedName>
</protein>
<sequence>MLLEEFSLIPGDFLVIYNGTDGKENMITNMTGKHASVNNTVVFTRKGKSDGKVSSQFTLKYSSKNFTGISGQIQAPVYKTGRGYVESNYMLNVSSGASMAVSLSTDTVNITSSSVIVSNSSMTLLNLTGNVTHFHDVFSTEGLMFVKLNLSTVVQQNFSAAFTSTTAACTRKLIITKPTTIQSPGYPTNYAADLNCRWLVQSSQNTTIKVKFSKFRLADSYDHVILVDGDGKEDETLGVFNKLSPPGKDFLLTSGNSLWLHFGTDESLSAAGFSLSVEPVEYGGRFVDSGVISLSPPDHVQNSKTAYFQLTVPAGNQVYLNFSEMQLVNSSATVTCYNSLNEDMTAILATFSNASGAHPLPVFSSDNKMLVVASNFFRKDSKTTEMPHFNASFTTVSQDGLLQTSLSPSGTYQLTARTYPSQATWVLPNLDPRRKSTGVLALKIASVMLGRHSRLTVYEGTGQGASKVAEFNSSTTNAPVIYVSSARVVYSTTGNKTKSPSTLVRASYSFLSDCGGNLSKSRGVVTSPLYPDRYPLNANCTRRLLKLTSKKVHVALTDLALASNHGVEVLAVSIKSVKNQTRYATKVLASYSSNTSMPTDDLIVEKADELWLRFQSRANGSGQVTTARGFQASYENLQCGGLVRSGGEVKTPGFPTAVKADTTCVWIISLPVSSGKKPRVVSFKYQIIPLVQNDSSNTVEIHCLSCLPVTLLSSIVFLVCQYTYHQTKQPKGFAFKLTYKTYDCVDVCDNGMCMQPGWKCNNISECSDGSDENGCVPPPGPSPSGKHGGVSVGWFVAMIFIMFLLGIGAACLAPIAYRRFRTARYRELHDMMTPAST</sequence>
<dbReference type="InterPro" id="IPR036055">
    <property type="entry name" value="LDL_receptor-like_sf"/>
</dbReference>
<keyword evidence="1" id="KW-0677">Repeat</keyword>
<keyword evidence="5" id="KW-0472">Membrane</keyword>
<dbReference type="CDD" id="cd00112">
    <property type="entry name" value="LDLa"/>
    <property type="match status" value="1"/>
</dbReference>
<keyword evidence="8" id="KW-1185">Reference proteome</keyword>
<gene>
    <name evidence="7" type="ORF">NP493_6g04016</name>
</gene>
<evidence type="ECO:0000256" key="5">
    <source>
        <dbReference type="SAM" id="Phobius"/>
    </source>
</evidence>
<dbReference type="AlphaFoldDB" id="A0AAD9PFM5"/>
<dbReference type="Gene3D" id="2.60.120.290">
    <property type="entry name" value="Spermadhesin, CUB domain"/>
    <property type="match status" value="3"/>
</dbReference>
<dbReference type="SMART" id="SM00192">
    <property type="entry name" value="LDLa"/>
    <property type="match status" value="1"/>
</dbReference>
<dbReference type="Pfam" id="PF00431">
    <property type="entry name" value="CUB"/>
    <property type="match status" value="2"/>
</dbReference>
<accession>A0AAD9PFM5</accession>
<evidence type="ECO:0000259" key="6">
    <source>
        <dbReference type="PROSITE" id="PS01180"/>
    </source>
</evidence>
<dbReference type="PANTHER" id="PTHR24251:SF37">
    <property type="entry name" value="CUB DOMAIN-CONTAINING PROTEIN"/>
    <property type="match status" value="1"/>
</dbReference>
<feature type="domain" description="CUB" evidence="6">
    <location>
        <begin position="169"/>
        <end position="280"/>
    </location>
</feature>
<reference evidence="7" key="1">
    <citation type="journal article" date="2023" name="Mol. Biol. Evol.">
        <title>Third-Generation Sequencing Reveals the Adaptive Role of the Epigenome in Three Deep-Sea Polychaetes.</title>
        <authorList>
            <person name="Perez M."/>
            <person name="Aroh O."/>
            <person name="Sun Y."/>
            <person name="Lan Y."/>
            <person name="Juniper S.K."/>
            <person name="Young C.R."/>
            <person name="Angers B."/>
            <person name="Qian P.Y."/>
        </authorList>
    </citation>
    <scope>NUCLEOTIDE SEQUENCE</scope>
    <source>
        <strain evidence="7">R07B-5</strain>
    </source>
</reference>
<dbReference type="SUPFAM" id="SSF57424">
    <property type="entry name" value="LDL receptor-like module"/>
    <property type="match status" value="1"/>
</dbReference>
<feature type="disulfide bond" evidence="4">
    <location>
        <begin position="748"/>
        <end position="766"/>
    </location>
</feature>
<feature type="transmembrane region" description="Helical" evidence="5">
    <location>
        <begin position="792"/>
        <end position="817"/>
    </location>
</feature>
<evidence type="ECO:0000256" key="3">
    <source>
        <dbReference type="PROSITE-ProRule" id="PRU00059"/>
    </source>
</evidence>
<dbReference type="InterPro" id="IPR002172">
    <property type="entry name" value="LDrepeatLR_classA_rpt"/>
</dbReference>
<dbReference type="Proteomes" id="UP001209878">
    <property type="component" value="Unassembled WGS sequence"/>
</dbReference>
<feature type="disulfide bond" evidence="4">
    <location>
        <begin position="760"/>
        <end position="775"/>
    </location>
</feature>
<proteinExistence type="predicted"/>
<name>A0AAD9PFM5_RIDPI</name>
<evidence type="ECO:0000256" key="1">
    <source>
        <dbReference type="ARBA" id="ARBA00022737"/>
    </source>
</evidence>
<evidence type="ECO:0000256" key="4">
    <source>
        <dbReference type="PROSITE-ProRule" id="PRU00124"/>
    </source>
</evidence>
<evidence type="ECO:0000256" key="2">
    <source>
        <dbReference type="ARBA" id="ARBA00023157"/>
    </source>
</evidence>
<keyword evidence="5" id="KW-0812">Transmembrane</keyword>
<dbReference type="PROSITE" id="PS50068">
    <property type="entry name" value="LDLRA_2"/>
    <property type="match status" value="1"/>
</dbReference>
<feature type="disulfide bond" evidence="3">
    <location>
        <begin position="169"/>
        <end position="196"/>
    </location>
</feature>
<dbReference type="InterPro" id="IPR035914">
    <property type="entry name" value="Sperma_CUB_dom_sf"/>
</dbReference>
<dbReference type="PROSITE" id="PS01180">
    <property type="entry name" value="CUB"/>
    <property type="match status" value="2"/>
</dbReference>
<comment type="caution">
    <text evidence="4">Lacks conserved residue(s) required for the propagation of feature annotation.</text>
</comment>
<dbReference type="InterPro" id="IPR000859">
    <property type="entry name" value="CUB_dom"/>
</dbReference>
<dbReference type="SMART" id="SM00042">
    <property type="entry name" value="CUB"/>
    <property type="match status" value="3"/>
</dbReference>
<keyword evidence="2 4" id="KW-1015">Disulfide bond</keyword>